<feature type="region of interest" description="Disordered" evidence="1">
    <location>
        <begin position="91"/>
        <end position="144"/>
    </location>
</feature>
<gene>
    <name evidence="2" type="ORF">SKAU_G00315180</name>
</gene>
<evidence type="ECO:0000313" key="2">
    <source>
        <dbReference type="EMBL" id="KAJ8344189.1"/>
    </source>
</evidence>
<organism evidence="2 3">
    <name type="scientific">Synaphobranchus kaupii</name>
    <name type="common">Kaup's arrowtooth eel</name>
    <dbReference type="NCBI Taxonomy" id="118154"/>
    <lineage>
        <taxon>Eukaryota</taxon>
        <taxon>Metazoa</taxon>
        <taxon>Chordata</taxon>
        <taxon>Craniata</taxon>
        <taxon>Vertebrata</taxon>
        <taxon>Euteleostomi</taxon>
        <taxon>Actinopterygii</taxon>
        <taxon>Neopterygii</taxon>
        <taxon>Teleostei</taxon>
        <taxon>Anguilliformes</taxon>
        <taxon>Synaphobranchidae</taxon>
        <taxon>Synaphobranchus</taxon>
    </lineage>
</organism>
<keyword evidence="3" id="KW-1185">Reference proteome</keyword>
<sequence length="144" mass="15826">MTTWAENKRAESQREAMLHLEAVTQRASSKPIAAALGCAELPQLNVQKGQGQRIKPTRPKLGYGSAECATVITFRFALRNVTIVISLGSAQMRRRGGERSPKETQVTRPNIGAPLRRRLASARVASAREKRSRRQLGDCSSSAR</sequence>
<name>A0A9Q1ESM1_SYNKA</name>
<dbReference type="AlphaFoldDB" id="A0A9Q1ESM1"/>
<accession>A0A9Q1ESM1</accession>
<protein>
    <submittedName>
        <fullName evidence="2">Uncharacterized protein</fullName>
    </submittedName>
</protein>
<proteinExistence type="predicted"/>
<evidence type="ECO:0000313" key="3">
    <source>
        <dbReference type="Proteomes" id="UP001152622"/>
    </source>
</evidence>
<dbReference type="EMBL" id="JAINUF010000013">
    <property type="protein sequence ID" value="KAJ8344189.1"/>
    <property type="molecule type" value="Genomic_DNA"/>
</dbReference>
<comment type="caution">
    <text evidence="2">The sequence shown here is derived from an EMBL/GenBank/DDBJ whole genome shotgun (WGS) entry which is preliminary data.</text>
</comment>
<dbReference type="Proteomes" id="UP001152622">
    <property type="component" value="Chromosome 13"/>
</dbReference>
<reference evidence="2" key="1">
    <citation type="journal article" date="2023" name="Science">
        <title>Genome structures resolve the early diversification of teleost fishes.</title>
        <authorList>
            <person name="Parey E."/>
            <person name="Louis A."/>
            <person name="Montfort J."/>
            <person name="Bouchez O."/>
            <person name="Roques C."/>
            <person name="Iampietro C."/>
            <person name="Lluch J."/>
            <person name="Castinel A."/>
            <person name="Donnadieu C."/>
            <person name="Desvignes T."/>
            <person name="Floi Bucao C."/>
            <person name="Jouanno E."/>
            <person name="Wen M."/>
            <person name="Mejri S."/>
            <person name="Dirks R."/>
            <person name="Jansen H."/>
            <person name="Henkel C."/>
            <person name="Chen W.J."/>
            <person name="Zahm M."/>
            <person name="Cabau C."/>
            <person name="Klopp C."/>
            <person name="Thompson A.W."/>
            <person name="Robinson-Rechavi M."/>
            <person name="Braasch I."/>
            <person name="Lecointre G."/>
            <person name="Bobe J."/>
            <person name="Postlethwait J.H."/>
            <person name="Berthelot C."/>
            <person name="Roest Crollius H."/>
            <person name="Guiguen Y."/>
        </authorList>
    </citation>
    <scope>NUCLEOTIDE SEQUENCE</scope>
    <source>
        <strain evidence="2">WJC10195</strain>
    </source>
</reference>
<evidence type="ECO:0000256" key="1">
    <source>
        <dbReference type="SAM" id="MobiDB-lite"/>
    </source>
</evidence>